<gene>
    <name evidence="7" type="ORF">JFN93_23060</name>
</gene>
<comment type="caution">
    <text evidence="7">The sequence shown here is derived from an EMBL/GenBank/DDBJ whole genome shotgun (WGS) entry which is preliminary data.</text>
</comment>
<dbReference type="GO" id="GO:0030170">
    <property type="term" value="F:pyridoxal phosphate binding"/>
    <property type="evidence" value="ECO:0007669"/>
    <property type="project" value="InterPro"/>
</dbReference>
<protein>
    <submittedName>
        <fullName evidence="7">Aspartate aminotransferase family protein</fullName>
    </submittedName>
</protein>
<dbReference type="CDD" id="cd00610">
    <property type="entry name" value="OAT_like"/>
    <property type="match status" value="1"/>
</dbReference>
<keyword evidence="3 7" id="KW-0032">Aminotransferase</keyword>
<evidence type="ECO:0000313" key="8">
    <source>
        <dbReference type="Proteomes" id="UP000636888"/>
    </source>
</evidence>
<dbReference type="InterPro" id="IPR050103">
    <property type="entry name" value="Class-III_PLP-dep_AT"/>
</dbReference>
<dbReference type="Proteomes" id="UP000636888">
    <property type="component" value="Unassembled WGS sequence"/>
</dbReference>
<keyword evidence="8" id="KW-1185">Reference proteome</keyword>
<dbReference type="RefSeq" id="WP_199386747.1">
    <property type="nucleotide sequence ID" value="NZ_JAEMHM010000026.1"/>
</dbReference>
<organism evidence="7 8">
    <name type="scientific">Geomesophilobacter sediminis</name>
    <dbReference type="NCBI Taxonomy" id="2798584"/>
    <lineage>
        <taxon>Bacteria</taxon>
        <taxon>Pseudomonadati</taxon>
        <taxon>Thermodesulfobacteriota</taxon>
        <taxon>Desulfuromonadia</taxon>
        <taxon>Geobacterales</taxon>
        <taxon>Geobacteraceae</taxon>
        <taxon>Geomesophilobacter</taxon>
    </lineage>
</organism>
<dbReference type="AlphaFoldDB" id="A0A8J7M2M7"/>
<dbReference type="PROSITE" id="PS00600">
    <property type="entry name" value="AA_TRANSFER_CLASS_3"/>
    <property type="match status" value="1"/>
</dbReference>
<dbReference type="GO" id="GO:0008483">
    <property type="term" value="F:transaminase activity"/>
    <property type="evidence" value="ECO:0007669"/>
    <property type="project" value="UniProtKB-KW"/>
</dbReference>
<dbReference type="SUPFAM" id="SSF53383">
    <property type="entry name" value="PLP-dependent transferases"/>
    <property type="match status" value="1"/>
</dbReference>
<evidence type="ECO:0000256" key="3">
    <source>
        <dbReference type="ARBA" id="ARBA00022576"/>
    </source>
</evidence>
<dbReference type="Pfam" id="PF00202">
    <property type="entry name" value="Aminotran_3"/>
    <property type="match status" value="1"/>
</dbReference>
<dbReference type="GO" id="GO:0042802">
    <property type="term" value="F:identical protein binding"/>
    <property type="evidence" value="ECO:0007669"/>
    <property type="project" value="TreeGrafter"/>
</dbReference>
<sequence length="442" mass="47434">MDTAFGVSARAEKVFPPVLHHYHSFTIAKAHGCTVVSTDGNRYLDFSSGLAVLNVGYGHPEVLAAVHQQVDRFVHTGSIYHNESTTAAAEELVSITPSGLDMLFFGNSGAEAVEASLKLSRYVSGRQAIVSFTGAFHGRTFGALSVTTSNSSYRRRYHPLLPSVYQLPYPACFNCPLGLNHGSCGTRCLQEAIRLFERQVPPDEVAAVIIEPFLGEGGYYPAPPEFLQGLRTICDEYGILLIFDEVQSGIGRTGKWFFCEHADVTPDILVVAKALASGFPLGAVVAGQHLMAQWEPGAHGSTFGGNPVACAAARATLQVIKKEGLLARGAELGERALARLRTFADTCPWIGDVRGYGLMMAIEIVDENGAPDGPRCSLLIEECLRRGLMVINCGMKRNIVRIIPPLTVTDAELDEGLTALGAGLEELDRSSLSRAPVTVAAD</sequence>
<dbReference type="EMBL" id="JAEMHM010000026">
    <property type="protein sequence ID" value="MBJ6727605.1"/>
    <property type="molecule type" value="Genomic_DNA"/>
</dbReference>
<dbReference type="InterPro" id="IPR005814">
    <property type="entry name" value="Aminotrans_3"/>
</dbReference>
<dbReference type="PANTHER" id="PTHR11986">
    <property type="entry name" value="AMINOTRANSFERASE CLASS III"/>
    <property type="match status" value="1"/>
</dbReference>
<dbReference type="Gene3D" id="3.40.640.10">
    <property type="entry name" value="Type I PLP-dependent aspartate aminotransferase-like (Major domain)"/>
    <property type="match status" value="1"/>
</dbReference>
<dbReference type="Gene3D" id="3.90.1150.10">
    <property type="entry name" value="Aspartate Aminotransferase, domain 1"/>
    <property type="match status" value="1"/>
</dbReference>
<keyword evidence="4" id="KW-0808">Transferase</keyword>
<reference evidence="7" key="1">
    <citation type="submission" date="2020-12" db="EMBL/GenBank/DDBJ databases">
        <title>Geomonas sp. Red875, isolated from river sediment.</title>
        <authorList>
            <person name="Xu Z."/>
            <person name="Zhang Z."/>
            <person name="Masuda Y."/>
            <person name="Itoh H."/>
            <person name="Senoo K."/>
        </authorList>
    </citation>
    <scope>NUCLEOTIDE SEQUENCE</scope>
    <source>
        <strain evidence="7">Red875</strain>
    </source>
</reference>
<dbReference type="FunFam" id="3.40.640.10:FF:000013">
    <property type="entry name" value="4-aminobutyrate aminotransferase"/>
    <property type="match status" value="1"/>
</dbReference>
<name>A0A8J7M2M7_9BACT</name>
<comment type="similarity">
    <text evidence="2 6">Belongs to the class-III pyridoxal-phosphate-dependent aminotransferase family.</text>
</comment>
<comment type="cofactor">
    <cofactor evidence="1">
        <name>pyridoxal 5'-phosphate</name>
        <dbReference type="ChEBI" id="CHEBI:597326"/>
    </cofactor>
</comment>
<evidence type="ECO:0000313" key="7">
    <source>
        <dbReference type="EMBL" id="MBJ6727605.1"/>
    </source>
</evidence>
<dbReference type="InterPro" id="IPR015422">
    <property type="entry name" value="PyrdxlP-dep_Trfase_small"/>
</dbReference>
<evidence type="ECO:0000256" key="4">
    <source>
        <dbReference type="ARBA" id="ARBA00022679"/>
    </source>
</evidence>
<evidence type="ECO:0000256" key="1">
    <source>
        <dbReference type="ARBA" id="ARBA00001933"/>
    </source>
</evidence>
<accession>A0A8J7M2M7</accession>
<dbReference type="InterPro" id="IPR049704">
    <property type="entry name" value="Aminotrans_3_PPA_site"/>
</dbReference>
<dbReference type="InterPro" id="IPR015424">
    <property type="entry name" value="PyrdxlP-dep_Trfase"/>
</dbReference>
<keyword evidence="5 6" id="KW-0663">Pyridoxal phosphate</keyword>
<dbReference type="NCBIfam" id="NF005993">
    <property type="entry name" value="PRK08117.1"/>
    <property type="match status" value="1"/>
</dbReference>
<proteinExistence type="inferred from homology"/>
<dbReference type="PIRSF" id="PIRSF000521">
    <property type="entry name" value="Transaminase_4ab_Lys_Orn"/>
    <property type="match status" value="1"/>
</dbReference>
<evidence type="ECO:0000256" key="2">
    <source>
        <dbReference type="ARBA" id="ARBA00008954"/>
    </source>
</evidence>
<evidence type="ECO:0000256" key="6">
    <source>
        <dbReference type="RuleBase" id="RU003560"/>
    </source>
</evidence>
<evidence type="ECO:0000256" key="5">
    <source>
        <dbReference type="ARBA" id="ARBA00022898"/>
    </source>
</evidence>
<dbReference type="InterPro" id="IPR015421">
    <property type="entry name" value="PyrdxlP-dep_Trfase_major"/>
</dbReference>